<proteinExistence type="predicted"/>
<dbReference type="EMBL" id="QFWT01000002">
    <property type="protein sequence ID" value="PWI34686.1"/>
    <property type="molecule type" value="Genomic_DNA"/>
</dbReference>
<dbReference type="OrthoDB" id="378654at2"/>
<sequence>MTETQPILLPGSSPITSNPFASLESPEIEPFERSVRLGFIYQDLCRQLFIQHPGYEIVAEEVQLQSGKTTIGAIDFLLRHEDAIEHWEVALKFYLLKGGQWYGPDSRDRLDKKLHRMLTHQLKMSETEAFAERFPDVQKVIPKLLMQGRLYLNPFEEERVPEQCCGYTLNPDSVNGYWCYQHQAHRIGEALYKLAKPDWLTGTDEPENMLNAFPDYSVHCQSESGHFWMVVPEHWPT</sequence>
<gene>
    <name evidence="1" type="ORF">DI392_04545</name>
</gene>
<name>A0A2U3BD19_9VIBR</name>
<organism evidence="1 2">
    <name type="scientific">Vibrio albus</name>
    <dbReference type="NCBI Taxonomy" id="2200953"/>
    <lineage>
        <taxon>Bacteria</taxon>
        <taxon>Pseudomonadati</taxon>
        <taxon>Pseudomonadota</taxon>
        <taxon>Gammaproteobacteria</taxon>
        <taxon>Vibrionales</taxon>
        <taxon>Vibrionaceae</taxon>
        <taxon>Vibrio</taxon>
    </lineage>
</organism>
<evidence type="ECO:0000313" key="1">
    <source>
        <dbReference type="EMBL" id="PWI34686.1"/>
    </source>
</evidence>
<dbReference type="Proteomes" id="UP000245362">
    <property type="component" value="Unassembled WGS sequence"/>
</dbReference>
<evidence type="ECO:0000313" key="2">
    <source>
        <dbReference type="Proteomes" id="UP000245362"/>
    </source>
</evidence>
<accession>A0A2U3BD19</accession>
<dbReference type="InterPro" id="IPR015003">
    <property type="entry name" value="DUF1853"/>
</dbReference>
<dbReference type="Pfam" id="PF08907">
    <property type="entry name" value="DUF1853"/>
    <property type="match status" value="1"/>
</dbReference>
<reference evidence="1 2" key="1">
    <citation type="submission" date="2018-05" db="EMBL/GenBank/DDBJ databases">
        <title>Vibrio limimaris sp. nov., isolated from marine sediment.</title>
        <authorList>
            <person name="Li C.-M."/>
        </authorList>
    </citation>
    <scope>NUCLEOTIDE SEQUENCE [LARGE SCALE GENOMIC DNA]</scope>
    <source>
        <strain evidence="1 2">E4404</strain>
    </source>
</reference>
<keyword evidence="2" id="KW-1185">Reference proteome</keyword>
<dbReference type="AlphaFoldDB" id="A0A2U3BD19"/>
<protein>
    <submittedName>
        <fullName evidence="1">DUF1853 domain-containing protein</fullName>
    </submittedName>
</protein>
<comment type="caution">
    <text evidence="1">The sequence shown here is derived from an EMBL/GenBank/DDBJ whole genome shotgun (WGS) entry which is preliminary data.</text>
</comment>